<proteinExistence type="predicted"/>
<name>B9TMT5_RICCO</name>
<evidence type="ECO:0000313" key="3">
    <source>
        <dbReference type="Proteomes" id="UP000008311"/>
    </source>
</evidence>
<reference evidence="3" key="1">
    <citation type="journal article" date="2010" name="Nat. Biotechnol.">
        <title>Draft genome sequence of the oilseed species Ricinus communis.</title>
        <authorList>
            <person name="Chan A.P."/>
            <person name="Crabtree J."/>
            <person name="Zhao Q."/>
            <person name="Lorenzi H."/>
            <person name="Orvis J."/>
            <person name="Puiu D."/>
            <person name="Melake-Berhan A."/>
            <person name="Jones K.M."/>
            <person name="Redman J."/>
            <person name="Chen G."/>
            <person name="Cahoon E.B."/>
            <person name="Gedil M."/>
            <person name="Stanke M."/>
            <person name="Haas B.J."/>
            <person name="Wortman J.R."/>
            <person name="Fraser-Liggett C.M."/>
            <person name="Ravel J."/>
            <person name="Rabinowicz P.D."/>
        </authorList>
    </citation>
    <scope>NUCLEOTIDE SEQUENCE [LARGE SCALE GENOMIC DNA]</scope>
    <source>
        <strain evidence="3">cv. Hale</strain>
    </source>
</reference>
<feature type="compositionally biased region" description="Basic and acidic residues" evidence="1">
    <location>
        <begin position="83"/>
        <end position="101"/>
    </location>
</feature>
<feature type="region of interest" description="Disordered" evidence="1">
    <location>
        <begin position="69"/>
        <end position="114"/>
    </location>
</feature>
<dbReference type="AlphaFoldDB" id="B9TMT5"/>
<dbReference type="Proteomes" id="UP000008311">
    <property type="component" value="Unassembled WGS sequence"/>
</dbReference>
<dbReference type="InParanoid" id="B9TMT5"/>
<evidence type="ECO:0000256" key="1">
    <source>
        <dbReference type="SAM" id="MobiDB-lite"/>
    </source>
</evidence>
<organism evidence="2 3">
    <name type="scientific">Ricinus communis</name>
    <name type="common">Castor bean</name>
    <dbReference type="NCBI Taxonomy" id="3988"/>
    <lineage>
        <taxon>Eukaryota</taxon>
        <taxon>Viridiplantae</taxon>
        <taxon>Streptophyta</taxon>
        <taxon>Embryophyta</taxon>
        <taxon>Tracheophyta</taxon>
        <taxon>Spermatophyta</taxon>
        <taxon>Magnoliopsida</taxon>
        <taxon>eudicotyledons</taxon>
        <taxon>Gunneridae</taxon>
        <taxon>Pentapetalae</taxon>
        <taxon>rosids</taxon>
        <taxon>fabids</taxon>
        <taxon>Malpighiales</taxon>
        <taxon>Euphorbiaceae</taxon>
        <taxon>Acalyphoideae</taxon>
        <taxon>Acalypheae</taxon>
        <taxon>Ricinus</taxon>
    </lineage>
</organism>
<evidence type="ECO:0000313" key="2">
    <source>
        <dbReference type="EMBL" id="EEF22828.1"/>
    </source>
</evidence>
<keyword evidence="3" id="KW-1185">Reference proteome</keyword>
<protein>
    <submittedName>
        <fullName evidence="2">Uncharacterized protein</fullName>
    </submittedName>
</protein>
<gene>
    <name evidence="2" type="ORF">RCOM_2107550</name>
</gene>
<dbReference type="EMBL" id="EQ990116">
    <property type="protein sequence ID" value="EEF22828.1"/>
    <property type="molecule type" value="Genomic_DNA"/>
</dbReference>
<sequence>VRVLLDQPVRAVVAAVLLVGDERQHEIPPRRQPGRDGGQHHRAEILHVDRAPAPQEPVAHLAGKRRYRPIGGARGHHVQMPLHEQRGQRRIGARDPRDHVRPLRLGLQNPRRNPVPVKEFRDVLGGEPFARRLPAAVVGGVEPDQVRAQRNHVDLSHKCPAPPLPRWP</sequence>
<feature type="non-terminal residue" evidence="2">
    <location>
        <position position="1"/>
    </location>
</feature>
<accession>B9TMT5</accession>